<accession>A0AAN9VLK4</accession>
<reference evidence="2 3" key="1">
    <citation type="submission" date="2024-03" db="EMBL/GenBank/DDBJ databases">
        <title>The genome assembly and annotation of the cricket Gryllus longicercus Weissman &amp; Gray.</title>
        <authorList>
            <person name="Szrajer S."/>
            <person name="Gray D."/>
            <person name="Ylla G."/>
        </authorList>
    </citation>
    <scope>NUCLEOTIDE SEQUENCE [LARGE SCALE GENOMIC DNA]</scope>
    <source>
        <strain evidence="2">DAG 2021-001</strain>
        <tissue evidence="2">Whole body minus gut</tissue>
    </source>
</reference>
<gene>
    <name evidence="2" type="ORF">R5R35_004799</name>
</gene>
<dbReference type="EMBL" id="JAZDUA010000154">
    <property type="protein sequence ID" value="KAK7866153.1"/>
    <property type="molecule type" value="Genomic_DNA"/>
</dbReference>
<organism evidence="2 3">
    <name type="scientific">Gryllus longicercus</name>
    <dbReference type="NCBI Taxonomy" id="2509291"/>
    <lineage>
        <taxon>Eukaryota</taxon>
        <taxon>Metazoa</taxon>
        <taxon>Ecdysozoa</taxon>
        <taxon>Arthropoda</taxon>
        <taxon>Hexapoda</taxon>
        <taxon>Insecta</taxon>
        <taxon>Pterygota</taxon>
        <taxon>Neoptera</taxon>
        <taxon>Polyneoptera</taxon>
        <taxon>Orthoptera</taxon>
        <taxon>Ensifera</taxon>
        <taxon>Gryllidea</taxon>
        <taxon>Grylloidea</taxon>
        <taxon>Gryllidae</taxon>
        <taxon>Gryllinae</taxon>
        <taxon>Gryllus</taxon>
    </lineage>
</organism>
<evidence type="ECO:0008006" key="4">
    <source>
        <dbReference type="Google" id="ProtNLM"/>
    </source>
</evidence>
<evidence type="ECO:0000313" key="3">
    <source>
        <dbReference type="Proteomes" id="UP001378592"/>
    </source>
</evidence>
<dbReference type="AlphaFoldDB" id="A0AAN9VLK4"/>
<keyword evidence="1" id="KW-0732">Signal</keyword>
<dbReference type="Proteomes" id="UP001378592">
    <property type="component" value="Unassembled WGS sequence"/>
</dbReference>
<name>A0AAN9VLK4_9ORTH</name>
<sequence>MARGRSALLRFALVACVLAELGVFTAVRAGYDNHWAFYYEQPCCGGHHLRHHKGTATCSHVGPAAPSCWVSGDGSATALMLFKFRGVAFL</sequence>
<keyword evidence="3" id="KW-1185">Reference proteome</keyword>
<proteinExistence type="predicted"/>
<feature type="chain" id="PRO_5042963272" description="Accessory gland protein" evidence="1">
    <location>
        <begin position="20"/>
        <end position="90"/>
    </location>
</feature>
<evidence type="ECO:0000313" key="2">
    <source>
        <dbReference type="EMBL" id="KAK7866153.1"/>
    </source>
</evidence>
<protein>
    <recommendedName>
        <fullName evidence="4">Accessory gland protein</fullName>
    </recommendedName>
</protein>
<comment type="caution">
    <text evidence="2">The sequence shown here is derived from an EMBL/GenBank/DDBJ whole genome shotgun (WGS) entry which is preliminary data.</text>
</comment>
<evidence type="ECO:0000256" key="1">
    <source>
        <dbReference type="SAM" id="SignalP"/>
    </source>
</evidence>
<feature type="signal peptide" evidence="1">
    <location>
        <begin position="1"/>
        <end position="19"/>
    </location>
</feature>